<reference evidence="1" key="2">
    <citation type="submission" date="2020-01" db="EMBL/GenBank/DDBJ databases">
        <authorList>
            <person name="Campanaro S."/>
        </authorList>
    </citation>
    <scope>NUCLEOTIDE SEQUENCE</scope>
    <source>
        <strain evidence="1">AS06rmzACSIP_7</strain>
    </source>
</reference>
<evidence type="ECO:0000313" key="1">
    <source>
        <dbReference type="EMBL" id="NLW34892.1"/>
    </source>
</evidence>
<dbReference type="Pfam" id="PF06082">
    <property type="entry name" value="YjbH"/>
    <property type="match status" value="1"/>
</dbReference>
<reference evidence="1" key="1">
    <citation type="journal article" date="2020" name="Biotechnol. Biofuels">
        <title>New insights from the biogas microbiome by comprehensive genome-resolved metagenomics of nearly 1600 species originating from multiple anaerobic digesters.</title>
        <authorList>
            <person name="Campanaro S."/>
            <person name="Treu L."/>
            <person name="Rodriguez-R L.M."/>
            <person name="Kovalovszki A."/>
            <person name="Ziels R.M."/>
            <person name="Maus I."/>
            <person name="Zhu X."/>
            <person name="Kougias P.G."/>
            <person name="Basile A."/>
            <person name="Luo G."/>
            <person name="Schluter A."/>
            <person name="Konstantinidis K.T."/>
            <person name="Angelidaki I."/>
        </authorList>
    </citation>
    <scope>NUCLEOTIDE SEQUENCE</scope>
    <source>
        <strain evidence="1">AS06rmzACSIP_7</strain>
    </source>
</reference>
<gene>
    <name evidence="1" type="ORF">GXY80_05335</name>
</gene>
<dbReference type="Proteomes" id="UP000777265">
    <property type="component" value="Unassembled WGS sequence"/>
</dbReference>
<dbReference type="AlphaFoldDB" id="A0A971S159"/>
<accession>A0A971S159</accession>
<sequence>MEIPTARVMKKHSYRIGVSQVDPYRYYYGAISPLKGLEMDGRVTEILGVKASPESPKWRGYGNDKDKALGIKYQFLEEGKWTPSLALGIMDPQGTRKYPSQYIVASKQIYPFDFTVGFGNGRFGKRPLPSSDETIKAEIFSDPKGWLKDSQIFWGVQFSPSEKYSLMMEYSPIKFHKQISDPARERYFQKPVRSNFNFGARWKPFRWAEIDASYQRGEEFGINLSTVFEIGRPLIPIYDHPYKEQVVDRGNPLEKRLAKALLASGFSDIRVKIDTGDIRIEAQNNKYFYAARAVGIILKLVMDLVPPNVENIHITLSDKGIPLIAFSTTRMDTADWLAEKLTTHEFLYLSRFDSAVTESLDVPVQSPQRFTYGIRPSLESFLNDPSGFYKYRFGIATWAGYHPWKGASFVVGPEWYPLNNVSSSNEPLSDPVRSDAVLYKKNKVTLGTLMFNQVAKMEREVYGRLAAGYLEIQYAGLDGELAKPFFGGRVIVGVSGSAVRKRDPDNVFRLSDVYTDVYKTAFLNTRINIPEHNIAVDIKAGRFLAGDKGARITVSKFINGVILSAWYGVTDTSGFKDHYNRGYHDKGIALILPLRLFKGTDSKTNYRYAISPWTRDVAQDIDHYETLFDYIGRNVQAFFERDAKPMR</sequence>
<dbReference type="EMBL" id="JAAYEE010000093">
    <property type="protein sequence ID" value="NLW34892.1"/>
    <property type="molecule type" value="Genomic_DNA"/>
</dbReference>
<protein>
    <submittedName>
        <fullName evidence="1">YjbH domain-containing protein</fullName>
    </submittedName>
</protein>
<organism evidence="1 2">
    <name type="scientific">Syntrophorhabdus aromaticivorans</name>
    <dbReference type="NCBI Taxonomy" id="328301"/>
    <lineage>
        <taxon>Bacteria</taxon>
        <taxon>Pseudomonadati</taxon>
        <taxon>Thermodesulfobacteriota</taxon>
        <taxon>Syntrophorhabdia</taxon>
        <taxon>Syntrophorhabdales</taxon>
        <taxon>Syntrophorhabdaceae</taxon>
        <taxon>Syntrophorhabdus</taxon>
    </lineage>
</organism>
<name>A0A971S159_9BACT</name>
<proteinExistence type="predicted"/>
<evidence type="ECO:0000313" key="2">
    <source>
        <dbReference type="Proteomes" id="UP000777265"/>
    </source>
</evidence>
<dbReference type="InterPro" id="IPR010344">
    <property type="entry name" value="YbjH"/>
</dbReference>
<comment type="caution">
    <text evidence="1">The sequence shown here is derived from an EMBL/GenBank/DDBJ whole genome shotgun (WGS) entry which is preliminary data.</text>
</comment>